<comment type="subcellular location">
    <subcellularLocation>
        <location evidence="1 9">Cell membrane</location>
        <topology evidence="1 9">Multi-pass membrane protein</topology>
    </subcellularLocation>
</comment>
<feature type="domain" description="ABC transmembrane type-1" evidence="11">
    <location>
        <begin position="78"/>
        <end position="267"/>
    </location>
</feature>
<feature type="transmembrane region" description="Helical" evidence="9">
    <location>
        <begin position="127"/>
        <end position="151"/>
    </location>
</feature>
<accession>A0A8J3LT82</accession>
<keyword evidence="2 9" id="KW-0813">Transport</keyword>
<keyword evidence="7 9" id="KW-1133">Transmembrane helix</keyword>
<dbReference type="SUPFAM" id="SSF52540">
    <property type="entry name" value="P-loop containing nucleoside triphosphate hydrolases"/>
    <property type="match status" value="1"/>
</dbReference>
<dbReference type="Pfam" id="PF00005">
    <property type="entry name" value="ABC_tran"/>
    <property type="match status" value="1"/>
</dbReference>
<keyword evidence="6 12" id="KW-0067">ATP-binding</keyword>
<evidence type="ECO:0000313" key="13">
    <source>
        <dbReference type="Proteomes" id="UP000653674"/>
    </source>
</evidence>
<dbReference type="InterPro" id="IPR025966">
    <property type="entry name" value="OppC_N"/>
</dbReference>
<gene>
    <name evidence="12" type="ORF">Pfl04_48190</name>
</gene>
<dbReference type="GO" id="GO:0005524">
    <property type="term" value="F:ATP binding"/>
    <property type="evidence" value="ECO:0007669"/>
    <property type="project" value="UniProtKB-KW"/>
</dbReference>
<sequence length="568" mass="60179">MSRTAARLRALPRTDKLAGAALVFLLLVVVVSVAAPWLAPGDPTAVDYLQAALPPSAEHWLGTDAFGRDLLTRVVHGGRASLATAAVAVALVIVVGATVGAISGYVGGLLDLAVTRVLDVLLAFPRLVLAIAIAALLEGGVVGVVLAVSVVSWPGYARLVRGYALQLRDEGYVQAARVAGTPWWRILRTHIAGSIAGPVLVLAVVDFGEVVLAVAGLSFLGLGVRPPQPEWGAMLNEARPYLEDSPWMFLAPGLAVVLVVLAVNYLGDAVRDALEPRRPRLPQRTRRRGGASTTELAAALAAHPGPDLVTLDRVSVAAGEQAVLTDVSLRIAAGEAVGLVGESGSGKSTLAGALLGLLRPPLRITGGTVTLYGQDTTGWDTHDWRLVRGQHVGLVSQDPLTALNPVLTIGTQLVETVRAHHRVSRAAARQRARAALDLVRLPQHCLDRYPHQLSGGMRQRVAIAIALINEPRLLICDEPTTALDVTTQARILEELTRLRAELGVGLLFVSHDLRLMSQVVERVVVLHEGHVVEDAPASRLFTAPEHPYTRTLLAAIPGNELEVRRAAG</sequence>
<keyword evidence="4 9" id="KW-0812">Transmembrane</keyword>
<dbReference type="InterPro" id="IPR035906">
    <property type="entry name" value="MetI-like_sf"/>
</dbReference>
<dbReference type="RefSeq" id="WP_168078346.1">
    <property type="nucleotide sequence ID" value="NZ_BAAAQJ010000021.1"/>
</dbReference>
<organism evidence="12 13">
    <name type="scientific">Planosporangium flavigriseum</name>
    <dbReference type="NCBI Taxonomy" id="373681"/>
    <lineage>
        <taxon>Bacteria</taxon>
        <taxon>Bacillati</taxon>
        <taxon>Actinomycetota</taxon>
        <taxon>Actinomycetes</taxon>
        <taxon>Micromonosporales</taxon>
        <taxon>Micromonosporaceae</taxon>
        <taxon>Planosporangium</taxon>
    </lineage>
</organism>
<dbReference type="InterPro" id="IPR027417">
    <property type="entry name" value="P-loop_NTPase"/>
</dbReference>
<evidence type="ECO:0000256" key="4">
    <source>
        <dbReference type="ARBA" id="ARBA00022692"/>
    </source>
</evidence>
<evidence type="ECO:0000256" key="8">
    <source>
        <dbReference type="ARBA" id="ARBA00023136"/>
    </source>
</evidence>
<dbReference type="InterPro" id="IPR000515">
    <property type="entry name" value="MetI-like"/>
</dbReference>
<evidence type="ECO:0000256" key="1">
    <source>
        <dbReference type="ARBA" id="ARBA00004651"/>
    </source>
</evidence>
<dbReference type="InterPro" id="IPR003439">
    <property type="entry name" value="ABC_transporter-like_ATP-bd"/>
</dbReference>
<dbReference type="GO" id="GO:0005886">
    <property type="term" value="C:plasma membrane"/>
    <property type="evidence" value="ECO:0007669"/>
    <property type="project" value="UniProtKB-SubCell"/>
</dbReference>
<keyword evidence="3" id="KW-1003">Cell membrane</keyword>
<dbReference type="Pfam" id="PF12911">
    <property type="entry name" value="OppC_N"/>
    <property type="match status" value="1"/>
</dbReference>
<dbReference type="Pfam" id="PF00528">
    <property type="entry name" value="BPD_transp_1"/>
    <property type="match status" value="1"/>
</dbReference>
<dbReference type="CDD" id="cd03257">
    <property type="entry name" value="ABC_NikE_OppD_transporters"/>
    <property type="match status" value="1"/>
</dbReference>
<dbReference type="CDD" id="cd06261">
    <property type="entry name" value="TM_PBP2"/>
    <property type="match status" value="1"/>
</dbReference>
<dbReference type="PROSITE" id="PS50893">
    <property type="entry name" value="ABC_TRANSPORTER_2"/>
    <property type="match status" value="1"/>
</dbReference>
<feature type="transmembrane region" description="Helical" evidence="9">
    <location>
        <begin position="20"/>
        <end position="39"/>
    </location>
</feature>
<dbReference type="AlphaFoldDB" id="A0A8J3LT82"/>
<evidence type="ECO:0000256" key="5">
    <source>
        <dbReference type="ARBA" id="ARBA00022741"/>
    </source>
</evidence>
<dbReference type="Gene3D" id="1.10.3720.10">
    <property type="entry name" value="MetI-like"/>
    <property type="match status" value="1"/>
</dbReference>
<keyword evidence="8 9" id="KW-0472">Membrane</keyword>
<evidence type="ECO:0000256" key="7">
    <source>
        <dbReference type="ARBA" id="ARBA00022989"/>
    </source>
</evidence>
<dbReference type="PANTHER" id="PTHR43386">
    <property type="entry name" value="OLIGOPEPTIDE TRANSPORT SYSTEM PERMEASE PROTEIN APPC"/>
    <property type="match status" value="1"/>
</dbReference>
<dbReference type="EMBL" id="BONU01000054">
    <property type="protein sequence ID" value="GIG76415.1"/>
    <property type="molecule type" value="Genomic_DNA"/>
</dbReference>
<dbReference type="InterPro" id="IPR003593">
    <property type="entry name" value="AAA+_ATPase"/>
</dbReference>
<dbReference type="SMART" id="SM00382">
    <property type="entry name" value="AAA"/>
    <property type="match status" value="1"/>
</dbReference>
<dbReference type="GO" id="GO:0016887">
    <property type="term" value="F:ATP hydrolysis activity"/>
    <property type="evidence" value="ECO:0007669"/>
    <property type="project" value="InterPro"/>
</dbReference>
<evidence type="ECO:0000256" key="3">
    <source>
        <dbReference type="ARBA" id="ARBA00022475"/>
    </source>
</evidence>
<proteinExistence type="inferred from homology"/>
<comment type="similarity">
    <text evidence="9">Belongs to the binding-protein-dependent transport system permease family.</text>
</comment>
<dbReference type="PANTHER" id="PTHR43386:SF25">
    <property type="entry name" value="PEPTIDE ABC TRANSPORTER PERMEASE PROTEIN"/>
    <property type="match status" value="1"/>
</dbReference>
<dbReference type="PROSITE" id="PS00211">
    <property type="entry name" value="ABC_TRANSPORTER_1"/>
    <property type="match status" value="1"/>
</dbReference>
<comment type="caution">
    <text evidence="12">The sequence shown here is derived from an EMBL/GenBank/DDBJ whole genome shotgun (WGS) entry which is preliminary data.</text>
</comment>
<evidence type="ECO:0000259" key="10">
    <source>
        <dbReference type="PROSITE" id="PS50893"/>
    </source>
</evidence>
<feature type="transmembrane region" description="Helical" evidence="9">
    <location>
        <begin position="247"/>
        <end position="267"/>
    </location>
</feature>
<keyword evidence="13" id="KW-1185">Reference proteome</keyword>
<evidence type="ECO:0000256" key="2">
    <source>
        <dbReference type="ARBA" id="ARBA00022448"/>
    </source>
</evidence>
<dbReference type="InterPro" id="IPR017871">
    <property type="entry name" value="ABC_transporter-like_CS"/>
</dbReference>
<dbReference type="Proteomes" id="UP000653674">
    <property type="component" value="Unassembled WGS sequence"/>
</dbReference>
<evidence type="ECO:0000259" key="11">
    <source>
        <dbReference type="PROSITE" id="PS50928"/>
    </source>
</evidence>
<name>A0A8J3LT82_9ACTN</name>
<feature type="transmembrane region" description="Helical" evidence="9">
    <location>
        <begin position="199"/>
        <end position="224"/>
    </location>
</feature>
<keyword evidence="5" id="KW-0547">Nucleotide-binding</keyword>
<feature type="transmembrane region" description="Helical" evidence="9">
    <location>
        <begin position="80"/>
        <end position="106"/>
    </location>
</feature>
<evidence type="ECO:0000313" key="12">
    <source>
        <dbReference type="EMBL" id="GIG76415.1"/>
    </source>
</evidence>
<dbReference type="SUPFAM" id="SSF161098">
    <property type="entry name" value="MetI-like"/>
    <property type="match status" value="1"/>
</dbReference>
<evidence type="ECO:0000256" key="9">
    <source>
        <dbReference type="RuleBase" id="RU363032"/>
    </source>
</evidence>
<evidence type="ECO:0000256" key="6">
    <source>
        <dbReference type="ARBA" id="ARBA00022840"/>
    </source>
</evidence>
<dbReference type="GO" id="GO:0055085">
    <property type="term" value="P:transmembrane transport"/>
    <property type="evidence" value="ECO:0007669"/>
    <property type="project" value="InterPro"/>
</dbReference>
<reference evidence="12" key="1">
    <citation type="submission" date="2021-01" db="EMBL/GenBank/DDBJ databases">
        <title>Whole genome shotgun sequence of Planosporangium flavigriseum NBRC 105377.</title>
        <authorList>
            <person name="Komaki H."/>
            <person name="Tamura T."/>
        </authorList>
    </citation>
    <scope>NUCLEOTIDE SEQUENCE</scope>
    <source>
        <strain evidence="12">NBRC 105377</strain>
    </source>
</reference>
<dbReference type="PROSITE" id="PS50928">
    <property type="entry name" value="ABC_TM1"/>
    <property type="match status" value="1"/>
</dbReference>
<dbReference type="Gene3D" id="3.40.50.300">
    <property type="entry name" value="P-loop containing nucleotide triphosphate hydrolases"/>
    <property type="match status" value="1"/>
</dbReference>
<feature type="domain" description="ABC transporter" evidence="10">
    <location>
        <begin position="309"/>
        <end position="553"/>
    </location>
</feature>
<dbReference type="InterPro" id="IPR050366">
    <property type="entry name" value="BP-dependent_transpt_permease"/>
</dbReference>
<protein>
    <submittedName>
        <fullName evidence="12">Dipeptide/oligopeptide/nickel ABC transporter ATP-binding protein</fullName>
    </submittedName>
</protein>